<gene>
    <name evidence="1" type="ORF">LNINA_LOCUS14450</name>
</gene>
<accession>A0AAV1K2B9</accession>
<dbReference type="AlphaFoldDB" id="A0AAV1K2B9"/>
<proteinExistence type="predicted"/>
<evidence type="ECO:0000313" key="1">
    <source>
        <dbReference type="EMBL" id="CAK1555648.1"/>
    </source>
</evidence>
<reference evidence="1 2" key="1">
    <citation type="submission" date="2023-11" db="EMBL/GenBank/DDBJ databases">
        <authorList>
            <person name="Okamura Y."/>
        </authorList>
    </citation>
    <scope>NUCLEOTIDE SEQUENCE [LARGE SCALE GENOMIC DNA]</scope>
</reference>
<keyword evidence="2" id="KW-1185">Reference proteome</keyword>
<sequence length="77" mass="8637">MFNSRLSLECAAIRTILGNVPIDNEISGVLENYLKPISKLSELFPNQQVEVQLEIDGSNYGGTAPKRYNLRRSKPTQ</sequence>
<protein>
    <submittedName>
        <fullName evidence="1">Uncharacterized protein</fullName>
    </submittedName>
</protein>
<dbReference type="EMBL" id="CAVLEF010000280">
    <property type="protein sequence ID" value="CAK1555648.1"/>
    <property type="molecule type" value="Genomic_DNA"/>
</dbReference>
<dbReference type="Proteomes" id="UP001497472">
    <property type="component" value="Unassembled WGS sequence"/>
</dbReference>
<name>A0AAV1K2B9_9NEOP</name>
<evidence type="ECO:0000313" key="2">
    <source>
        <dbReference type="Proteomes" id="UP001497472"/>
    </source>
</evidence>
<organism evidence="1 2">
    <name type="scientific">Leptosia nina</name>
    <dbReference type="NCBI Taxonomy" id="320188"/>
    <lineage>
        <taxon>Eukaryota</taxon>
        <taxon>Metazoa</taxon>
        <taxon>Ecdysozoa</taxon>
        <taxon>Arthropoda</taxon>
        <taxon>Hexapoda</taxon>
        <taxon>Insecta</taxon>
        <taxon>Pterygota</taxon>
        <taxon>Neoptera</taxon>
        <taxon>Endopterygota</taxon>
        <taxon>Lepidoptera</taxon>
        <taxon>Glossata</taxon>
        <taxon>Ditrysia</taxon>
        <taxon>Papilionoidea</taxon>
        <taxon>Pieridae</taxon>
        <taxon>Pierinae</taxon>
        <taxon>Leptosia</taxon>
    </lineage>
</organism>
<comment type="caution">
    <text evidence="1">The sequence shown here is derived from an EMBL/GenBank/DDBJ whole genome shotgun (WGS) entry which is preliminary data.</text>
</comment>